<feature type="transmembrane region" description="Helical" evidence="2">
    <location>
        <begin position="140"/>
        <end position="161"/>
    </location>
</feature>
<comment type="caution">
    <text evidence="3">The sequence shown here is derived from an EMBL/GenBank/DDBJ whole genome shotgun (WGS) entry which is preliminary data.</text>
</comment>
<evidence type="ECO:0000313" key="3">
    <source>
        <dbReference type="EMBL" id="MBD1385082.1"/>
    </source>
</evidence>
<dbReference type="RefSeq" id="WP_191174979.1">
    <property type="nucleotide sequence ID" value="NZ_JACWMW010000002.1"/>
</dbReference>
<organism evidence="3 4">
    <name type="scientific">Mucilaginibacter rigui</name>
    <dbReference type="NCBI Taxonomy" id="534635"/>
    <lineage>
        <taxon>Bacteria</taxon>
        <taxon>Pseudomonadati</taxon>
        <taxon>Bacteroidota</taxon>
        <taxon>Sphingobacteriia</taxon>
        <taxon>Sphingobacteriales</taxon>
        <taxon>Sphingobacteriaceae</taxon>
        <taxon>Mucilaginibacter</taxon>
    </lineage>
</organism>
<dbReference type="PANTHER" id="PTHR34219">
    <property type="entry name" value="IRON-REGULATED INNER MEMBRANE PROTEIN-RELATED"/>
    <property type="match status" value="1"/>
</dbReference>
<evidence type="ECO:0000256" key="1">
    <source>
        <dbReference type="SAM" id="MobiDB-lite"/>
    </source>
</evidence>
<dbReference type="InterPro" id="IPR005625">
    <property type="entry name" value="PepSY-ass_TM"/>
</dbReference>
<dbReference type="EMBL" id="JACWMW010000002">
    <property type="protein sequence ID" value="MBD1385082.1"/>
    <property type="molecule type" value="Genomic_DNA"/>
</dbReference>
<dbReference type="PANTHER" id="PTHR34219:SF3">
    <property type="entry name" value="BLL7967 PROTEIN"/>
    <property type="match status" value="1"/>
</dbReference>
<feature type="transmembrane region" description="Helical" evidence="2">
    <location>
        <begin position="191"/>
        <end position="211"/>
    </location>
</feature>
<dbReference type="Pfam" id="PF03929">
    <property type="entry name" value="PepSY_TM"/>
    <property type="match status" value="1"/>
</dbReference>
<sequence>MTPFKKVLLFCHRWLGFISGLVVFIVSITGCIFCFQDEIQDAIHHHRTVQNTGKPYVQPSQLINEVKKAYPGASSDFIYYYGAERPAAVYANLGKDIYELVYLNPYTGKITYHEKLQTNFFVIVEYIHLYLLLPPAIGKWVVGVSVIIFMVIMITGLILWWPKRKSDRKRSFTIKWGGRWRRINYDLHNVLGFYATSIAIILSITGLAIAFEPVSKAIYNTANVGRNIKYEDEVTEPKSDSLKRAGLANKPVVDIAFAYARQQSPGAEMFLIHNDPALSGAIGVGAYPTSMRYAGASGYEFDKYNGKLLKTYAYDKKSPGLKLNEMNYDIHVGQIGGLTTKIIAFLASLICASLPITGFIIWLGKRKKSKSKGKKVRDAVHHKTHRRTVQASSF</sequence>
<feature type="region of interest" description="Disordered" evidence="1">
    <location>
        <begin position="373"/>
        <end position="394"/>
    </location>
</feature>
<dbReference type="Proteomes" id="UP000618754">
    <property type="component" value="Unassembled WGS sequence"/>
</dbReference>
<proteinExistence type="predicted"/>
<dbReference type="PROSITE" id="PS51257">
    <property type="entry name" value="PROKAR_LIPOPROTEIN"/>
    <property type="match status" value="1"/>
</dbReference>
<keyword evidence="2" id="KW-0812">Transmembrane</keyword>
<keyword evidence="2" id="KW-1133">Transmembrane helix</keyword>
<evidence type="ECO:0000313" key="4">
    <source>
        <dbReference type="Proteomes" id="UP000618754"/>
    </source>
</evidence>
<gene>
    <name evidence="3" type="ORF">IDJ75_07315</name>
</gene>
<feature type="transmembrane region" description="Helical" evidence="2">
    <location>
        <begin position="342"/>
        <end position="364"/>
    </location>
</feature>
<feature type="transmembrane region" description="Helical" evidence="2">
    <location>
        <begin position="14"/>
        <end position="35"/>
    </location>
</feature>
<keyword evidence="2" id="KW-0472">Membrane</keyword>
<name>A0ABR7X5G7_9SPHI</name>
<reference evidence="3 4" key="1">
    <citation type="submission" date="2020-09" db="EMBL/GenBank/DDBJ databases">
        <title>Novel species of Mucilaginibacter isolated from a glacier on the Tibetan Plateau.</title>
        <authorList>
            <person name="Liu Q."/>
            <person name="Xin Y.-H."/>
        </authorList>
    </citation>
    <scope>NUCLEOTIDE SEQUENCE [LARGE SCALE GENOMIC DNA]</scope>
    <source>
        <strain evidence="3 4">CGMCC 1.13878</strain>
    </source>
</reference>
<evidence type="ECO:0000256" key="2">
    <source>
        <dbReference type="SAM" id="Phobius"/>
    </source>
</evidence>
<keyword evidence="4" id="KW-1185">Reference proteome</keyword>
<accession>A0ABR7X5G7</accession>
<protein>
    <submittedName>
        <fullName evidence="3">PepSY domain-containing protein</fullName>
    </submittedName>
</protein>